<dbReference type="Proteomes" id="UP001430953">
    <property type="component" value="Unassembled WGS sequence"/>
</dbReference>
<proteinExistence type="predicted"/>
<gene>
    <name evidence="2" type="ORF">PUN28_009329</name>
</gene>
<sequence>MLPRCILRVSDISNRFICGIDAARDASGIRSAGLARSESVTNRSDRRPSSTWGMPMCPPDRLPRLYKRPFTCTRFRADRRDDAVPRDEPGACPSSLAAHKLPEMSAEAAATISFPFTVTN</sequence>
<feature type="region of interest" description="Disordered" evidence="1">
    <location>
        <begin position="34"/>
        <end position="54"/>
    </location>
</feature>
<evidence type="ECO:0000313" key="2">
    <source>
        <dbReference type="EMBL" id="KAL0118583.1"/>
    </source>
</evidence>
<dbReference type="EMBL" id="JADYXP020000008">
    <property type="protein sequence ID" value="KAL0118583.1"/>
    <property type="molecule type" value="Genomic_DNA"/>
</dbReference>
<accession>A0AAW2FT83</accession>
<name>A0AAW2FT83_9HYME</name>
<evidence type="ECO:0000256" key="1">
    <source>
        <dbReference type="SAM" id="MobiDB-lite"/>
    </source>
</evidence>
<reference evidence="2 3" key="1">
    <citation type="submission" date="2023-03" db="EMBL/GenBank/DDBJ databases">
        <title>High recombination rates correlate with genetic variation in Cardiocondyla obscurior ants.</title>
        <authorList>
            <person name="Errbii M."/>
        </authorList>
    </citation>
    <scope>NUCLEOTIDE SEQUENCE [LARGE SCALE GENOMIC DNA]</scope>
    <source>
        <strain evidence="2">Alpha-2009</strain>
        <tissue evidence="2">Whole body</tissue>
    </source>
</reference>
<organism evidence="2 3">
    <name type="scientific">Cardiocondyla obscurior</name>
    <dbReference type="NCBI Taxonomy" id="286306"/>
    <lineage>
        <taxon>Eukaryota</taxon>
        <taxon>Metazoa</taxon>
        <taxon>Ecdysozoa</taxon>
        <taxon>Arthropoda</taxon>
        <taxon>Hexapoda</taxon>
        <taxon>Insecta</taxon>
        <taxon>Pterygota</taxon>
        <taxon>Neoptera</taxon>
        <taxon>Endopterygota</taxon>
        <taxon>Hymenoptera</taxon>
        <taxon>Apocrita</taxon>
        <taxon>Aculeata</taxon>
        <taxon>Formicoidea</taxon>
        <taxon>Formicidae</taxon>
        <taxon>Myrmicinae</taxon>
        <taxon>Cardiocondyla</taxon>
    </lineage>
</organism>
<comment type="caution">
    <text evidence="2">The sequence shown here is derived from an EMBL/GenBank/DDBJ whole genome shotgun (WGS) entry which is preliminary data.</text>
</comment>
<dbReference type="AlphaFoldDB" id="A0AAW2FT83"/>
<evidence type="ECO:0000313" key="3">
    <source>
        <dbReference type="Proteomes" id="UP001430953"/>
    </source>
</evidence>
<protein>
    <submittedName>
        <fullName evidence="2">Uncharacterized protein</fullName>
    </submittedName>
</protein>
<keyword evidence="3" id="KW-1185">Reference proteome</keyword>